<feature type="region of interest" description="Disordered" evidence="2">
    <location>
        <begin position="1"/>
        <end position="56"/>
    </location>
</feature>
<proteinExistence type="predicted"/>
<keyword evidence="4" id="KW-1185">Reference proteome</keyword>
<feature type="compositionally biased region" description="Polar residues" evidence="2">
    <location>
        <begin position="225"/>
        <end position="242"/>
    </location>
</feature>
<reference evidence="3" key="2">
    <citation type="journal article" date="2023" name="IMA Fungus">
        <title>Comparative genomic study of the Penicillium genus elucidates a diverse pangenome and 15 lateral gene transfer events.</title>
        <authorList>
            <person name="Petersen C."/>
            <person name="Sorensen T."/>
            <person name="Nielsen M.R."/>
            <person name="Sondergaard T.E."/>
            <person name="Sorensen J.L."/>
            <person name="Fitzpatrick D.A."/>
            <person name="Frisvad J.C."/>
            <person name="Nielsen K.L."/>
        </authorList>
    </citation>
    <scope>NUCLEOTIDE SEQUENCE</scope>
    <source>
        <strain evidence="3">IBT 21472</strain>
    </source>
</reference>
<dbReference type="InterPro" id="IPR013083">
    <property type="entry name" value="Znf_RING/FYVE/PHD"/>
</dbReference>
<dbReference type="SUPFAM" id="SSF57903">
    <property type="entry name" value="FYVE/PHD zinc finger"/>
    <property type="match status" value="1"/>
</dbReference>
<reference evidence="3" key="1">
    <citation type="submission" date="2022-12" db="EMBL/GenBank/DDBJ databases">
        <authorList>
            <person name="Petersen C."/>
        </authorList>
    </citation>
    <scope>NUCLEOTIDE SEQUENCE</scope>
    <source>
        <strain evidence="3">IBT 21472</strain>
    </source>
</reference>
<evidence type="ECO:0000256" key="1">
    <source>
        <dbReference type="SAM" id="Coils"/>
    </source>
</evidence>
<organism evidence="3 4">
    <name type="scientific">Penicillium atrosanguineum</name>
    <dbReference type="NCBI Taxonomy" id="1132637"/>
    <lineage>
        <taxon>Eukaryota</taxon>
        <taxon>Fungi</taxon>
        <taxon>Dikarya</taxon>
        <taxon>Ascomycota</taxon>
        <taxon>Pezizomycotina</taxon>
        <taxon>Eurotiomycetes</taxon>
        <taxon>Eurotiomycetidae</taxon>
        <taxon>Eurotiales</taxon>
        <taxon>Aspergillaceae</taxon>
        <taxon>Penicillium</taxon>
    </lineage>
</organism>
<dbReference type="Gene3D" id="3.30.40.10">
    <property type="entry name" value="Zinc/RING finger domain, C3HC4 (zinc finger)"/>
    <property type="match status" value="1"/>
</dbReference>
<dbReference type="EMBL" id="JAPZBO010000007">
    <property type="protein sequence ID" value="KAJ5311612.1"/>
    <property type="molecule type" value="Genomic_DNA"/>
</dbReference>
<evidence type="ECO:0008006" key="5">
    <source>
        <dbReference type="Google" id="ProtNLM"/>
    </source>
</evidence>
<evidence type="ECO:0000256" key="2">
    <source>
        <dbReference type="SAM" id="MobiDB-lite"/>
    </source>
</evidence>
<dbReference type="Proteomes" id="UP001147746">
    <property type="component" value="Unassembled WGS sequence"/>
</dbReference>
<feature type="region of interest" description="Disordered" evidence="2">
    <location>
        <begin position="224"/>
        <end position="255"/>
    </location>
</feature>
<feature type="coiled-coil region" evidence="1">
    <location>
        <begin position="274"/>
        <end position="363"/>
    </location>
</feature>
<dbReference type="CDD" id="cd15537">
    <property type="entry name" value="PHD_BS69"/>
    <property type="match status" value="1"/>
</dbReference>
<gene>
    <name evidence="3" type="ORF">N7476_007472</name>
</gene>
<comment type="caution">
    <text evidence="3">The sequence shown here is derived from an EMBL/GenBank/DDBJ whole genome shotgun (WGS) entry which is preliminary data.</text>
</comment>
<accession>A0A9W9PUG9</accession>
<sequence>MAPRKTQKDSAQGPGRGASRKRARRDSSLVESDAGQTQANRPAIDQSEGMDAASESTLQQPIISWAALLDSFETEPMTAQIQRHKDWRRSGSLNDKFCRVCLQPGDLYPCHTCKPAFHAGCIPDGSRRDTADNLFCAICVRRGWNVAPPSLTPPPSPGLAPARKLDATVKPAVIAPRRSMPDGSVGPAAVFNSMQEQEAAKNTMTPFPADYRAVQPRAAAIDLAGSSNSNAPSENNDRNTASPRPKRQRKSRFATLSSEVDASLAVLYRELESVASLKAQVEDLQIQNTQYLQTVKIRDNNIAVLRRDLDNRKAENEELARLRANISHHDTLKKKVEDLQSRNAQLEADLQVSREQTAAAQELVNDWKGKLSQLIGTS</sequence>
<keyword evidence="1" id="KW-0175">Coiled coil</keyword>
<dbReference type="AlphaFoldDB" id="A0A9W9PUG9"/>
<evidence type="ECO:0000313" key="3">
    <source>
        <dbReference type="EMBL" id="KAJ5311612.1"/>
    </source>
</evidence>
<dbReference type="InterPro" id="IPR011011">
    <property type="entry name" value="Znf_FYVE_PHD"/>
</dbReference>
<evidence type="ECO:0000313" key="4">
    <source>
        <dbReference type="Proteomes" id="UP001147746"/>
    </source>
</evidence>
<name>A0A9W9PUG9_9EURO</name>
<protein>
    <recommendedName>
        <fullName evidence="5">Zinc finger PHD-type domain-containing protein</fullName>
    </recommendedName>
</protein>